<proteinExistence type="predicted"/>
<dbReference type="InterPro" id="IPR016195">
    <property type="entry name" value="Pol/histidinol_Pase-like"/>
</dbReference>
<gene>
    <name evidence="1" type="ORF">H8704_00145</name>
</gene>
<dbReference type="EMBL" id="JACRSX010000001">
    <property type="protein sequence ID" value="MBC8561050.1"/>
    <property type="molecule type" value="Genomic_DNA"/>
</dbReference>
<protein>
    <recommendedName>
        <fullName evidence="3">PHP domain-containing protein</fullName>
    </recommendedName>
</protein>
<evidence type="ECO:0000313" key="1">
    <source>
        <dbReference type="EMBL" id="MBC8561050.1"/>
    </source>
</evidence>
<evidence type="ECO:0008006" key="3">
    <source>
        <dbReference type="Google" id="ProtNLM"/>
    </source>
</evidence>
<reference evidence="1 2" key="1">
    <citation type="submission" date="2020-08" db="EMBL/GenBank/DDBJ databases">
        <title>Genome public.</title>
        <authorList>
            <person name="Liu C."/>
            <person name="Sun Q."/>
        </authorList>
    </citation>
    <scope>NUCLEOTIDE SEQUENCE [LARGE SCALE GENOMIC DNA]</scope>
    <source>
        <strain evidence="1 2">NSJ-37</strain>
    </source>
</reference>
<name>A0ABR7MYA3_9FIRM</name>
<evidence type="ECO:0000313" key="2">
    <source>
        <dbReference type="Proteomes" id="UP000606193"/>
    </source>
</evidence>
<organism evidence="1 2">
    <name type="scientific">Jutongia huaianensis</name>
    <dbReference type="NCBI Taxonomy" id="2763668"/>
    <lineage>
        <taxon>Bacteria</taxon>
        <taxon>Bacillati</taxon>
        <taxon>Bacillota</taxon>
        <taxon>Clostridia</taxon>
        <taxon>Lachnospirales</taxon>
        <taxon>Lachnospiraceae</taxon>
        <taxon>Jutongia</taxon>
    </lineage>
</organism>
<comment type="caution">
    <text evidence="1">The sequence shown here is derived from an EMBL/GenBank/DDBJ whole genome shotgun (WGS) entry which is preliminary data.</text>
</comment>
<accession>A0ABR7MYA3</accession>
<dbReference type="Gene3D" id="3.20.20.140">
    <property type="entry name" value="Metal-dependent hydrolases"/>
    <property type="match status" value="1"/>
</dbReference>
<sequence length="163" mass="18714">MHIGWPETDIMILPGVEITTCLGHFNIFGCTGAPSQLLDIMKEAREEDIWKKMKYSIRECEKNGWLWSINHPFLHIWKWLYYDLPLKHLHLMEIVNNPTCGYAPEANDEAVSFLDYLWKHGYVVFGLGGSDSHNLESERYEGATEPSIPGGAEGYGRYFNSLC</sequence>
<dbReference type="SUPFAM" id="SSF89550">
    <property type="entry name" value="PHP domain-like"/>
    <property type="match status" value="1"/>
</dbReference>
<dbReference type="RefSeq" id="WP_249296831.1">
    <property type="nucleotide sequence ID" value="NZ_JACRSX010000001.1"/>
</dbReference>
<keyword evidence="2" id="KW-1185">Reference proteome</keyword>
<dbReference type="Proteomes" id="UP000606193">
    <property type="component" value="Unassembled WGS sequence"/>
</dbReference>